<dbReference type="RefSeq" id="WP_354435145.1">
    <property type="nucleotide sequence ID" value="NZ_JBEPLY010000013.1"/>
</dbReference>
<protein>
    <recommendedName>
        <fullName evidence="2">MobA/VirD2-like nuclease domain-containing protein</fullName>
    </recommendedName>
</protein>
<dbReference type="EMBL" id="JBEPLY010000013">
    <property type="protein sequence ID" value="MET3601337.1"/>
    <property type="molecule type" value="Genomic_DNA"/>
</dbReference>
<evidence type="ECO:0000256" key="1">
    <source>
        <dbReference type="SAM" id="MobiDB-lite"/>
    </source>
</evidence>
<keyword evidence="4" id="KW-1185">Reference proteome</keyword>
<evidence type="ECO:0000313" key="4">
    <source>
        <dbReference type="Proteomes" id="UP001549164"/>
    </source>
</evidence>
<dbReference type="Pfam" id="PF03432">
    <property type="entry name" value="Relaxase"/>
    <property type="match status" value="1"/>
</dbReference>
<name>A0ABV2IGP5_9HYPH</name>
<reference evidence="3 4" key="1">
    <citation type="submission" date="2024-06" db="EMBL/GenBank/DDBJ databases">
        <title>Genomic Encyclopedia of Type Strains, Phase IV (KMG-IV): sequencing the most valuable type-strain genomes for metagenomic binning, comparative biology and taxonomic classification.</title>
        <authorList>
            <person name="Goeker M."/>
        </authorList>
    </citation>
    <scope>NUCLEOTIDE SEQUENCE [LARGE SCALE GENOMIC DNA]</scope>
    <source>
        <strain evidence="3 4">DSM 28102</strain>
    </source>
</reference>
<feature type="compositionally biased region" description="Basic and acidic residues" evidence="1">
    <location>
        <begin position="424"/>
        <end position="436"/>
    </location>
</feature>
<feature type="domain" description="MobA/VirD2-like nuclease" evidence="2">
    <location>
        <begin position="27"/>
        <end position="146"/>
    </location>
</feature>
<sequence>MILKGNTRGNARELANHLMRGAENEHIELHSLRGFVADDLHGAMQESTAIAKGTRCQKHLFSLSLSPPQNEAVPVETFEAAIDRIEAELSLTGQPRAIVFHEKEGRRHAHSVWSRIDGEEMKAIKLDYYKRRLNGIARDLYREHGWDMPRGFTDKRERDPLSFTREEWQQAKRTRQDPKAIKQVLQTCWQGSDTKAAFETALRERGYFLATGERRGFVAVDWRGEVYSLSRATGAKTKDLKARIGDPKDLQSTDQAQAFIAARMTPKLQEWAKAAEEQAQKQNLAARFQREQMVQRQRHARAQLKQRQEARWLDEERSRAARTPRGMRGLWGWVTGKNRKIRQENEAEIARATQRDRAEKHAEIQRQLTERRNLQKKIVAAREKQNAQMQALNRDVAQYMAMGRAPAPQETPRDQGRTPSRTRQTRDPQRGPDLDL</sequence>
<feature type="region of interest" description="Disordered" evidence="1">
    <location>
        <begin position="400"/>
        <end position="436"/>
    </location>
</feature>
<gene>
    <name evidence="3" type="ORF">ABID12_003295</name>
</gene>
<accession>A0ABV2IGP5</accession>
<dbReference type="InterPro" id="IPR005094">
    <property type="entry name" value="Endonuclease_MobA/VirD2"/>
</dbReference>
<dbReference type="Proteomes" id="UP001549164">
    <property type="component" value="Unassembled WGS sequence"/>
</dbReference>
<evidence type="ECO:0000259" key="2">
    <source>
        <dbReference type="Pfam" id="PF03432"/>
    </source>
</evidence>
<organism evidence="3 4">
    <name type="scientific">Martelella mangrovi</name>
    <dbReference type="NCBI Taxonomy" id="1397477"/>
    <lineage>
        <taxon>Bacteria</taxon>
        <taxon>Pseudomonadati</taxon>
        <taxon>Pseudomonadota</taxon>
        <taxon>Alphaproteobacteria</taxon>
        <taxon>Hyphomicrobiales</taxon>
        <taxon>Aurantimonadaceae</taxon>
        <taxon>Martelella</taxon>
    </lineage>
</organism>
<evidence type="ECO:0000313" key="3">
    <source>
        <dbReference type="EMBL" id="MET3601337.1"/>
    </source>
</evidence>
<comment type="caution">
    <text evidence="3">The sequence shown here is derived from an EMBL/GenBank/DDBJ whole genome shotgun (WGS) entry which is preliminary data.</text>
</comment>
<proteinExistence type="predicted"/>